<feature type="region of interest" description="Disordered" evidence="11">
    <location>
        <begin position="76"/>
        <end position="95"/>
    </location>
</feature>
<evidence type="ECO:0008006" key="18">
    <source>
        <dbReference type="Google" id="ProtNLM"/>
    </source>
</evidence>
<feature type="domain" description="Trimeric autotransporter adhesin YadA-like head" evidence="13">
    <location>
        <begin position="400"/>
        <end position="426"/>
    </location>
</feature>
<evidence type="ECO:0000313" key="17">
    <source>
        <dbReference type="Proteomes" id="UP000494363"/>
    </source>
</evidence>
<feature type="domain" description="Trimeric autotransporter adhesin YadA-like stalk" evidence="14">
    <location>
        <begin position="466"/>
        <end position="497"/>
    </location>
</feature>
<dbReference type="SUPFAM" id="SSF101967">
    <property type="entry name" value="Adhesin YadA, collagen-binding domain"/>
    <property type="match status" value="5"/>
</dbReference>
<feature type="domain" description="Trimeric autotransporter adhesin YadA-like head" evidence="13">
    <location>
        <begin position="166"/>
        <end position="189"/>
    </location>
</feature>
<evidence type="ECO:0000256" key="10">
    <source>
        <dbReference type="ARBA" id="ARBA00023237"/>
    </source>
</evidence>
<feature type="domain" description="Trimeric autotransporter adhesin YadA-like head" evidence="13">
    <location>
        <begin position="208"/>
        <end position="232"/>
    </location>
</feature>
<dbReference type="AlphaFoldDB" id="A0A6J5F166"/>
<keyword evidence="5" id="KW-1134">Transmembrane beta strand</keyword>
<evidence type="ECO:0000256" key="7">
    <source>
        <dbReference type="ARBA" id="ARBA00022729"/>
    </source>
</evidence>
<dbReference type="Gene3D" id="2.60.40.4050">
    <property type="match status" value="1"/>
</dbReference>
<dbReference type="InterPro" id="IPR008640">
    <property type="entry name" value="Adhesin_Head_dom"/>
</dbReference>
<accession>A0A6J5F166</accession>
<protein>
    <recommendedName>
        <fullName evidence="18">Autotransporter adhesin SadA</fullName>
    </recommendedName>
</protein>
<feature type="domain" description="Trimeric autotransporter adhesin YadA-like C-terminal membrane anchor" evidence="12">
    <location>
        <begin position="690"/>
        <end position="748"/>
    </location>
</feature>
<reference evidence="16 17" key="1">
    <citation type="submission" date="2020-04" db="EMBL/GenBank/DDBJ databases">
        <authorList>
            <person name="De Canck E."/>
        </authorList>
    </citation>
    <scope>NUCLEOTIDE SEQUENCE [LARGE SCALE GENOMIC DNA]</scope>
    <source>
        <strain evidence="16 17">LMG 29542</strain>
    </source>
</reference>
<feature type="domain" description="Trimeric autotransporter adhesin YadA-like head" evidence="13">
    <location>
        <begin position="95"/>
        <end position="121"/>
    </location>
</feature>
<dbReference type="Gene3D" id="3.30.1300.30">
    <property type="entry name" value="GSPII I/J protein-like"/>
    <property type="match status" value="1"/>
</dbReference>
<dbReference type="Gene3D" id="2.150.10.10">
    <property type="entry name" value="Serralysin-like metalloprotease, C-terminal"/>
    <property type="match status" value="5"/>
</dbReference>
<evidence type="ECO:0000259" key="13">
    <source>
        <dbReference type="Pfam" id="PF05658"/>
    </source>
</evidence>
<feature type="domain" description="Trimeric autotransporter adhesin YadA-like stalk" evidence="14">
    <location>
        <begin position="342"/>
        <end position="381"/>
    </location>
</feature>
<evidence type="ECO:0000256" key="8">
    <source>
        <dbReference type="ARBA" id="ARBA00022927"/>
    </source>
</evidence>
<dbReference type="Pfam" id="PF05658">
    <property type="entry name" value="YadA_head"/>
    <property type="match status" value="6"/>
</dbReference>
<dbReference type="RefSeq" id="WP_175232018.1">
    <property type="nucleotide sequence ID" value="NZ_JBHLTK010000459.1"/>
</dbReference>
<keyword evidence="17" id="KW-1185">Reference proteome</keyword>
<dbReference type="SUPFAM" id="SSF54523">
    <property type="entry name" value="Pili subunits"/>
    <property type="match status" value="1"/>
</dbReference>
<evidence type="ECO:0000259" key="12">
    <source>
        <dbReference type="Pfam" id="PF03895"/>
    </source>
</evidence>
<organism evidence="16 17">
    <name type="scientific">Paraburkholderia humisilvae</name>
    <dbReference type="NCBI Taxonomy" id="627669"/>
    <lineage>
        <taxon>Bacteria</taxon>
        <taxon>Pseudomonadati</taxon>
        <taxon>Pseudomonadota</taxon>
        <taxon>Betaproteobacteria</taxon>
        <taxon>Burkholderiales</taxon>
        <taxon>Burkholderiaceae</taxon>
        <taxon>Paraburkholderia</taxon>
    </lineage>
</organism>
<evidence type="ECO:0000256" key="11">
    <source>
        <dbReference type="SAM" id="MobiDB-lite"/>
    </source>
</evidence>
<dbReference type="Proteomes" id="UP000494363">
    <property type="component" value="Unassembled WGS sequence"/>
</dbReference>
<keyword evidence="9" id="KW-0472">Membrane</keyword>
<dbReference type="Pfam" id="PF03895">
    <property type="entry name" value="YadA_anchor"/>
    <property type="match status" value="1"/>
</dbReference>
<evidence type="ECO:0000256" key="5">
    <source>
        <dbReference type="ARBA" id="ARBA00022452"/>
    </source>
</evidence>
<keyword evidence="6" id="KW-0812">Transmembrane</keyword>
<keyword evidence="8" id="KW-0653">Protein transport</keyword>
<evidence type="ECO:0000256" key="6">
    <source>
        <dbReference type="ARBA" id="ARBA00022692"/>
    </source>
</evidence>
<feature type="domain" description="ESPR" evidence="15">
    <location>
        <begin position="1"/>
        <end position="38"/>
    </location>
</feature>
<dbReference type="GO" id="GO:0009279">
    <property type="term" value="C:cell outer membrane"/>
    <property type="evidence" value="ECO:0007669"/>
    <property type="project" value="UniProtKB-SubCell"/>
</dbReference>
<comment type="similarity">
    <text evidence="3">Belongs to the autotransporter-2 (AT-2) (TC 1.B.40) family.</text>
</comment>
<proteinExistence type="inferred from homology"/>
<keyword evidence="4" id="KW-0813">Transport</keyword>
<dbReference type="InterPro" id="IPR045584">
    <property type="entry name" value="Pilin-like"/>
</dbReference>
<dbReference type="InterPro" id="IPR011049">
    <property type="entry name" value="Serralysin-like_metalloprot_C"/>
</dbReference>
<name>A0A6J5F166_9BURK</name>
<comment type="subcellular location">
    <subcellularLocation>
        <location evidence="2">Cell outer membrane</location>
    </subcellularLocation>
    <subcellularLocation>
        <location evidence="1">Cell surface</location>
    </subcellularLocation>
</comment>
<dbReference type="GO" id="GO:0015031">
    <property type="term" value="P:protein transport"/>
    <property type="evidence" value="ECO:0007669"/>
    <property type="project" value="UniProtKB-KW"/>
</dbReference>
<evidence type="ECO:0000256" key="4">
    <source>
        <dbReference type="ARBA" id="ARBA00022448"/>
    </source>
</evidence>
<dbReference type="GO" id="GO:0009986">
    <property type="term" value="C:cell surface"/>
    <property type="evidence" value="ECO:0007669"/>
    <property type="project" value="UniProtKB-SubCell"/>
</dbReference>
<evidence type="ECO:0000313" key="16">
    <source>
        <dbReference type="EMBL" id="CAB3771401.1"/>
    </source>
</evidence>
<feature type="domain" description="Trimeric autotransporter adhesin YadA-like head" evidence="13">
    <location>
        <begin position="584"/>
        <end position="610"/>
    </location>
</feature>
<evidence type="ECO:0000256" key="3">
    <source>
        <dbReference type="ARBA" id="ARBA00005848"/>
    </source>
</evidence>
<sequence length="748" mass="73861">MNRVFVNVWSAVTQTWVAAAEIAKGRGKAQPAAAPRRANRLIASRKRRVVDTATLLLLSAMLAASSYAQAQNNWAAPGASATGSNSTAAGVGADASGASTTAIGEGSTASGTYGTALGQGASATGDYTTAVGKDATASDIYSTAIGQGAQATNNSSTAVGYFATSSGRAATSLGTSSSATGDYSTAVGQSTNVSGYEGTGVGRSARVSGTGASALGAQAAATGDYATSVGYLSAVSGSFSGAFGYWNAVDAAHSYVIGNFNVADKTQSDVFVLGNNVRQTLSNSVALGTQSVMEDGDPSQGTSHTAGLQTYPKGNLADGNDAFAGATPVGVVSVGSEGQERRVQNVAAGLVGPNSTDAINGSQLYATNVQVNKNTADIEDINTTGIKYFHANSSSTDSRATGQDSVAIGMGAVANNADDVALGAGSVTAAAVGTSGYVIGGRYYAFAGSNPSSTVSIGSAGNERTITNVAAGRISAGSTDAVNGSQLYAVSEALGDLSSTVGDVAEGSVRYDKNSDGTVNHGSITLEGNGGTVIHNVANGVQGSDAVNMDQLNSAISGISGNTSAAANPMFKAEGQRDKEAAVASGTHATAMGANAKASADNSVALGAGSVATRENTVSVGTAGNERQIVNVAPGANGTDAVNVDQLTAAKYQANQYTDQRLSGIDNAVNGVARDAYSGVAAATALSMIPDVDLGKTIAVGVGTANYRGYQAAALGATARITQNVKVRVGAGVSSGGTNVGVGASYQW</sequence>
<dbReference type="CDD" id="cd12820">
    <property type="entry name" value="LbR_YadA-like"/>
    <property type="match status" value="2"/>
</dbReference>
<gene>
    <name evidence="16" type="ORF">LMG29542_06614</name>
</gene>
<evidence type="ECO:0000259" key="15">
    <source>
        <dbReference type="Pfam" id="PF13018"/>
    </source>
</evidence>
<dbReference type="EMBL" id="CADIKH010000051">
    <property type="protein sequence ID" value="CAB3771401.1"/>
    <property type="molecule type" value="Genomic_DNA"/>
</dbReference>
<evidence type="ECO:0000259" key="14">
    <source>
        <dbReference type="Pfam" id="PF05662"/>
    </source>
</evidence>
<dbReference type="Pfam" id="PF05662">
    <property type="entry name" value="YadA_stalk"/>
    <property type="match status" value="4"/>
</dbReference>
<feature type="domain" description="Trimeric autotransporter adhesin YadA-like head" evidence="13">
    <location>
        <begin position="123"/>
        <end position="149"/>
    </location>
</feature>
<dbReference type="InterPro" id="IPR005594">
    <property type="entry name" value="YadA_C"/>
</dbReference>
<dbReference type="InterPro" id="IPR008635">
    <property type="entry name" value="Coiled_stalk_dom"/>
</dbReference>
<evidence type="ECO:0000256" key="1">
    <source>
        <dbReference type="ARBA" id="ARBA00004241"/>
    </source>
</evidence>
<evidence type="ECO:0000256" key="9">
    <source>
        <dbReference type="ARBA" id="ARBA00023136"/>
    </source>
</evidence>
<evidence type="ECO:0000256" key="2">
    <source>
        <dbReference type="ARBA" id="ARBA00004442"/>
    </source>
</evidence>
<dbReference type="Pfam" id="PF13018">
    <property type="entry name" value="ESPR"/>
    <property type="match status" value="1"/>
</dbReference>
<dbReference type="InterPro" id="IPR024973">
    <property type="entry name" value="ESPR"/>
</dbReference>
<keyword evidence="10" id="KW-0998">Cell outer membrane</keyword>
<dbReference type="Gene3D" id="1.20.5.2280">
    <property type="match status" value="1"/>
</dbReference>
<keyword evidence="7" id="KW-0732">Signal</keyword>
<feature type="domain" description="Trimeric autotransporter adhesin YadA-like stalk" evidence="14">
    <location>
        <begin position="534"/>
        <end position="568"/>
    </location>
</feature>
<feature type="domain" description="Trimeric autotransporter adhesin YadA-like stalk" evidence="14">
    <location>
        <begin position="628"/>
        <end position="668"/>
    </location>
</feature>